<comment type="pathway">
    <text evidence="3 12">Purine metabolism; urate degradation; (S)-allantoin from urate: step 1/3.</text>
</comment>
<dbReference type="SUPFAM" id="SSF55620">
    <property type="entry name" value="Tetrahydrobiopterin biosynthesis enzymes-like"/>
    <property type="match status" value="2"/>
</dbReference>
<feature type="binding site" evidence="14">
    <location>
        <position position="281"/>
    </location>
    <ligand>
        <name>5-hydroxyisourate</name>
        <dbReference type="ChEBI" id="CHEBI:18072"/>
    </ligand>
</feature>
<evidence type="ECO:0000256" key="13">
    <source>
        <dbReference type="PIRSR" id="PIRSR000241-1"/>
    </source>
</evidence>
<proteinExistence type="inferred from homology"/>
<feature type="active site" description="Charge relay system" evidence="13">
    <location>
        <position position="42"/>
    </location>
</feature>
<reference evidence="17" key="1">
    <citation type="submission" date="2025-08" db="UniProtKB">
        <authorList>
            <consortium name="RefSeq"/>
        </authorList>
    </citation>
    <scope>IDENTIFICATION</scope>
    <source>
        <tissue evidence="17">Entire body</tissue>
    </source>
</reference>
<dbReference type="UniPathway" id="UPA00394">
    <property type="reaction ID" value="UER00650"/>
</dbReference>
<dbReference type="GO" id="GO:0005777">
    <property type="term" value="C:peroxisome"/>
    <property type="evidence" value="ECO:0007669"/>
    <property type="project" value="UniProtKB-SubCell"/>
</dbReference>
<dbReference type="AlphaFoldDB" id="A0A7F5R5T2"/>
<dbReference type="Gene3D" id="3.10.270.10">
    <property type="entry name" value="Urate Oxidase"/>
    <property type="match status" value="1"/>
</dbReference>
<feature type="binding site" evidence="14">
    <location>
        <position position="206"/>
    </location>
    <ligand>
        <name>5-hydroxyisourate</name>
        <dbReference type="ChEBI" id="CHEBI:18072"/>
    </ligand>
</feature>
<feature type="binding site" evidence="14">
    <location>
        <position position="87"/>
    </location>
    <ligand>
        <name>O2</name>
        <dbReference type="ChEBI" id="CHEBI:15379"/>
    </ligand>
</feature>
<dbReference type="Proteomes" id="UP000192223">
    <property type="component" value="Unplaced"/>
</dbReference>
<dbReference type="PANTHER" id="PTHR42874">
    <property type="entry name" value="URICASE"/>
    <property type="match status" value="1"/>
</dbReference>
<feature type="binding site" evidence="14">
    <location>
        <position position="254"/>
    </location>
    <ligand>
        <name>5-hydroxyisourate</name>
        <dbReference type="ChEBI" id="CHEBI:18072"/>
    </ligand>
</feature>
<dbReference type="InterPro" id="IPR002042">
    <property type="entry name" value="Uricase"/>
</dbReference>
<feature type="binding site" evidence="14">
    <location>
        <position position="254"/>
    </location>
    <ligand>
        <name>urate</name>
        <dbReference type="ChEBI" id="CHEBI:17775"/>
    </ligand>
</feature>
<evidence type="ECO:0000256" key="4">
    <source>
        <dbReference type="ARBA" id="ARBA00009760"/>
    </source>
</evidence>
<feature type="binding site" evidence="14">
    <location>
        <position position="88"/>
    </location>
    <ligand>
        <name>5-hydroxyisourate</name>
        <dbReference type="ChEBI" id="CHEBI:18072"/>
    </ligand>
</feature>
<dbReference type="Pfam" id="PF01014">
    <property type="entry name" value="Uricase"/>
    <property type="match status" value="2"/>
</dbReference>
<dbReference type="GeneID" id="108738723"/>
<evidence type="ECO:0000256" key="11">
    <source>
        <dbReference type="ARBA" id="ARBA00048818"/>
    </source>
</evidence>
<dbReference type="PRINTS" id="PR00093">
    <property type="entry name" value="URICASE"/>
</dbReference>
<accession>A0A7F5R5T2</accession>
<evidence type="ECO:0000256" key="12">
    <source>
        <dbReference type="PIRNR" id="PIRNR000241"/>
    </source>
</evidence>
<keyword evidence="7 12" id="KW-0659">Purine metabolism</keyword>
<feature type="binding site" evidence="14">
    <location>
        <position position="255"/>
    </location>
    <ligand>
        <name>urate</name>
        <dbReference type="ChEBI" id="CHEBI:17775"/>
    </ligand>
</feature>
<name>A0A7F5R5T2_AGRPL</name>
<dbReference type="PIRSF" id="PIRSF000241">
    <property type="entry name" value="Urate_oxidase"/>
    <property type="match status" value="1"/>
</dbReference>
<dbReference type="KEGG" id="apln:108738723"/>
<dbReference type="OrthoDB" id="9992118at2759"/>
<dbReference type="FunFam" id="3.10.270.10:FF:000002">
    <property type="entry name" value="Uricase"/>
    <property type="match status" value="1"/>
</dbReference>
<dbReference type="FunCoup" id="A0A7F5R5T2">
    <property type="interactions" value="158"/>
</dbReference>
<evidence type="ECO:0000313" key="16">
    <source>
        <dbReference type="Proteomes" id="UP000192223"/>
    </source>
</evidence>
<organism evidence="16 17">
    <name type="scientific">Agrilus planipennis</name>
    <name type="common">Emerald ash borer</name>
    <name type="synonym">Agrilus marcopoli</name>
    <dbReference type="NCBI Taxonomy" id="224129"/>
    <lineage>
        <taxon>Eukaryota</taxon>
        <taxon>Metazoa</taxon>
        <taxon>Ecdysozoa</taxon>
        <taxon>Arthropoda</taxon>
        <taxon>Hexapoda</taxon>
        <taxon>Insecta</taxon>
        <taxon>Pterygota</taxon>
        <taxon>Neoptera</taxon>
        <taxon>Endopterygota</taxon>
        <taxon>Coleoptera</taxon>
        <taxon>Polyphaga</taxon>
        <taxon>Elateriformia</taxon>
        <taxon>Buprestoidea</taxon>
        <taxon>Buprestidae</taxon>
        <taxon>Agrilinae</taxon>
        <taxon>Agrilus</taxon>
    </lineage>
</organism>
<evidence type="ECO:0000256" key="10">
    <source>
        <dbReference type="ARBA" id="ARBA00031317"/>
    </source>
</evidence>
<comment type="similarity">
    <text evidence="4 12 15">Belongs to the uricase family.</text>
</comment>
<dbReference type="EC" id="1.7.3.3" evidence="5 12"/>
<comment type="function">
    <text evidence="1 12 15">Catalyzes the oxidation of uric acid to 5-hydroxyisourate, which is further processed to form (S)-allantoin.</text>
</comment>
<dbReference type="GO" id="GO:0006145">
    <property type="term" value="P:purine nucleobase catabolic process"/>
    <property type="evidence" value="ECO:0007669"/>
    <property type="project" value="TreeGrafter"/>
</dbReference>
<feature type="binding site" evidence="14">
    <location>
        <position position="281"/>
    </location>
    <ligand>
        <name>urate</name>
        <dbReference type="ChEBI" id="CHEBI:17775"/>
    </ligand>
</feature>
<comment type="catalytic activity">
    <reaction evidence="11 12 15">
        <text>urate + O2 + H2O = 5-hydroxyisourate + H2O2</text>
        <dbReference type="Rhea" id="RHEA:21368"/>
        <dbReference type="ChEBI" id="CHEBI:15377"/>
        <dbReference type="ChEBI" id="CHEBI:15379"/>
        <dbReference type="ChEBI" id="CHEBI:16240"/>
        <dbReference type="ChEBI" id="CHEBI:17775"/>
        <dbReference type="ChEBI" id="CHEBI:18072"/>
        <dbReference type="EC" id="1.7.3.3"/>
    </reaction>
</comment>
<dbReference type="NCBIfam" id="TIGR03383">
    <property type="entry name" value="urate_oxi"/>
    <property type="match status" value="1"/>
</dbReference>
<protein>
    <recommendedName>
        <fullName evidence="6 12">Uricase</fullName>
        <ecNumber evidence="5 12">1.7.3.3</ecNumber>
    </recommendedName>
    <alternativeName>
        <fullName evidence="10 12">Urate oxidase</fullName>
    </alternativeName>
</protein>
<feature type="active site" description="Charge relay system" evidence="13">
    <location>
        <position position="87"/>
    </location>
</feature>
<comment type="subcellular location">
    <subcellularLocation>
        <location evidence="2 12">Peroxisome</location>
    </subcellularLocation>
</comment>
<evidence type="ECO:0000256" key="5">
    <source>
        <dbReference type="ARBA" id="ARBA00012598"/>
    </source>
</evidence>
<evidence type="ECO:0000256" key="2">
    <source>
        <dbReference type="ARBA" id="ARBA00004275"/>
    </source>
</evidence>
<evidence type="ECO:0000256" key="7">
    <source>
        <dbReference type="ARBA" id="ARBA00022631"/>
    </source>
</evidence>
<feature type="binding site" evidence="14">
    <location>
        <position position="88"/>
    </location>
    <ligand>
        <name>urate</name>
        <dbReference type="ChEBI" id="CHEBI:17775"/>
    </ligand>
</feature>
<feature type="active site" description="Charge relay system" evidence="13">
    <location>
        <position position="283"/>
    </location>
</feature>
<evidence type="ECO:0000256" key="1">
    <source>
        <dbReference type="ARBA" id="ARBA00003860"/>
    </source>
</evidence>
<dbReference type="RefSeq" id="XP_025831149.1">
    <property type="nucleotide sequence ID" value="XM_025975364.1"/>
</dbReference>
<keyword evidence="8 12" id="KW-0560">Oxidoreductase</keyword>
<evidence type="ECO:0000313" key="17">
    <source>
        <dbReference type="RefSeq" id="XP_025831149.1"/>
    </source>
</evidence>
<dbReference type="InParanoid" id="A0A7F5R5T2"/>
<keyword evidence="16" id="KW-1185">Reference proteome</keyword>
<keyword evidence="9 12" id="KW-0576">Peroxisome</keyword>
<feature type="binding site" evidence="14">
    <location>
        <position position="281"/>
    </location>
    <ligand>
        <name>O2</name>
        <dbReference type="ChEBI" id="CHEBI:15379"/>
    </ligand>
</feature>
<feature type="binding site" evidence="14">
    <location>
        <position position="189"/>
    </location>
    <ligand>
        <name>5-hydroxyisourate</name>
        <dbReference type="ChEBI" id="CHEBI:18072"/>
    </ligand>
</feature>
<evidence type="ECO:0000256" key="6">
    <source>
        <dbReference type="ARBA" id="ARBA00017098"/>
    </source>
</evidence>
<evidence type="ECO:0000256" key="14">
    <source>
        <dbReference type="PIRSR" id="PIRSR000241-2"/>
    </source>
</evidence>
<feature type="binding site" evidence="14">
    <location>
        <position position="87"/>
    </location>
    <ligand>
        <name>5-hydroxyisourate</name>
        <dbReference type="ChEBI" id="CHEBI:18072"/>
    </ligand>
</feature>
<feature type="binding site" evidence="14">
    <location>
        <position position="87"/>
    </location>
    <ligand>
        <name>urate</name>
        <dbReference type="ChEBI" id="CHEBI:17775"/>
    </ligand>
</feature>
<gene>
    <name evidence="17" type="primary">LOC108738723</name>
</gene>
<feature type="binding site" evidence="14">
    <location>
        <position position="206"/>
    </location>
    <ligand>
        <name>urate</name>
        <dbReference type="ChEBI" id="CHEBI:17775"/>
    </ligand>
</feature>
<dbReference type="PANTHER" id="PTHR42874:SF1">
    <property type="entry name" value="URICASE"/>
    <property type="match status" value="1"/>
</dbReference>
<evidence type="ECO:0000256" key="15">
    <source>
        <dbReference type="RuleBase" id="RU004455"/>
    </source>
</evidence>
<dbReference type="GO" id="GO:0019628">
    <property type="term" value="P:urate catabolic process"/>
    <property type="evidence" value="ECO:0007669"/>
    <property type="project" value="UniProtKB-UniPathway"/>
</dbReference>
<evidence type="ECO:0000256" key="3">
    <source>
        <dbReference type="ARBA" id="ARBA00004831"/>
    </source>
</evidence>
<evidence type="ECO:0000256" key="9">
    <source>
        <dbReference type="ARBA" id="ARBA00023140"/>
    </source>
</evidence>
<evidence type="ECO:0000256" key="8">
    <source>
        <dbReference type="ARBA" id="ARBA00023002"/>
    </source>
</evidence>
<feature type="binding site" evidence="14">
    <location>
        <position position="189"/>
    </location>
    <ligand>
        <name>urate</name>
        <dbReference type="ChEBI" id="CHEBI:17775"/>
    </ligand>
</feature>
<sequence>MASAKWSYEHKVSNINALSKENDSIDNFKADKYMFGNYGYGKNSVKLLHVSRDGPKHTIKEYEVDTHLRLSTTDDYVDGNNRNIIATDSQKNTIYVLAKKFGIKTPEEFGLLICSHFLYTYRHVEEVEVVIEQYPWERLQVNNRPHNHAFIFDPIATRHATLVQRRNESPKITSGLKNMRVLKTTQSAFTDFIQDGYRTLPDDNDRIFSTIVTANWSYSTTQGVDFDFAWDSVKNFILQKFAGPPDEGIFSPSVQNTLYLSEKLILDSIQQIDRIEMSMPNKHYYTVDLSKFPQSVIDTKENKEVYQPVDKPAGFIYAELLRKNHVSKL</sequence>
<dbReference type="GO" id="GO:0004846">
    <property type="term" value="F:urate oxidase activity"/>
    <property type="evidence" value="ECO:0007669"/>
    <property type="project" value="UniProtKB-EC"/>
</dbReference>